<proteinExistence type="predicted"/>
<evidence type="ECO:0000256" key="1">
    <source>
        <dbReference type="SAM" id="MobiDB-lite"/>
    </source>
</evidence>
<comment type="caution">
    <text evidence="2">The sequence shown here is derived from an EMBL/GenBank/DDBJ whole genome shotgun (WGS) entry which is preliminary data.</text>
</comment>
<accession>A0A843XU29</accession>
<keyword evidence="3" id="KW-1185">Reference proteome</keyword>
<evidence type="ECO:0000313" key="3">
    <source>
        <dbReference type="Proteomes" id="UP000652761"/>
    </source>
</evidence>
<dbReference type="AlphaFoldDB" id="A0A843XU29"/>
<feature type="compositionally biased region" description="Polar residues" evidence="1">
    <location>
        <begin position="117"/>
        <end position="128"/>
    </location>
</feature>
<sequence length="128" mass="14066">MRCGGLRGIHPPQRRWYQNGVLAVHGATQMAHSTDFRGMATREPMSTETENSPVDDKIMFVSRNSGIDTILSNPRPHRVSFLCESAASSSACVSRQPGSAVHVSRQRPFANGRHSNHVGTAQNFYGED</sequence>
<protein>
    <submittedName>
        <fullName evidence="2">Uncharacterized protein</fullName>
    </submittedName>
</protein>
<name>A0A843XU29_COLES</name>
<dbReference type="Proteomes" id="UP000652761">
    <property type="component" value="Unassembled WGS sequence"/>
</dbReference>
<dbReference type="EMBL" id="NMUH01013484">
    <property type="protein sequence ID" value="MQM22643.1"/>
    <property type="molecule type" value="Genomic_DNA"/>
</dbReference>
<reference evidence="2" key="1">
    <citation type="submission" date="2017-07" db="EMBL/GenBank/DDBJ databases">
        <title>Taro Niue Genome Assembly and Annotation.</title>
        <authorList>
            <person name="Atibalentja N."/>
            <person name="Keating K."/>
            <person name="Fields C.J."/>
        </authorList>
    </citation>
    <scope>NUCLEOTIDE SEQUENCE</scope>
    <source>
        <strain evidence="2">Niue_2</strain>
        <tissue evidence="2">Leaf</tissue>
    </source>
</reference>
<evidence type="ECO:0000313" key="2">
    <source>
        <dbReference type="EMBL" id="MQM22643.1"/>
    </source>
</evidence>
<organism evidence="2 3">
    <name type="scientific">Colocasia esculenta</name>
    <name type="common">Wild taro</name>
    <name type="synonym">Arum esculentum</name>
    <dbReference type="NCBI Taxonomy" id="4460"/>
    <lineage>
        <taxon>Eukaryota</taxon>
        <taxon>Viridiplantae</taxon>
        <taxon>Streptophyta</taxon>
        <taxon>Embryophyta</taxon>
        <taxon>Tracheophyta</taxon>
        <taxon>Spermatophyta</taxon>
        <taxon>Magnoliopsida</taxon>
        <taxon>Liliopsida</taxon>
        <taxon>Araceae</taxon>
        <taxon>Aroideae</taxon>
        <taxon>Colocasieae</taxon>
        <taxon>Colocasia</taxon>
    </lineage>
</organism>
<gene>
    <name evidence="2" type="ORF">Taro_055698</name>
</gene>
<feature type="region of interest" description="Disordered" evidence="1">
    <location>
        <begin position="106"/>
        <end position="128"/>
    </location>
</feature>